<dbReference type="EC" id="3.6.1.23" evidence="2"/>
<evidence type="ECO:0000256" key="3">
    <source>
        <dbReference type="ARBA" id="ARBA00022801"/>
    </source>
</evidence>
<dbReference type="GO" id="GO:0004170">
    <property type="term" value="F:dUTP diphosphatase activity"/>
    <property type="evidence" value="ECO:0007669"/>
    <property type="project" value="UniProtKB-EC"/>
</dbReference>
<organism evidence="7 8">
    <name type="scientific">Sulfoacidibacillus ferrooxidans</name>
    <dbReference type="NCBI Taxonomy" id="2005001"/>
    <lineage>
        <taxon>Bacteria</taxon>
        <taxon>Bacillati</taxon>
        <taxon>Bacillota</taxon>
        <taxon>Bacilli</taxon>
        <taxon>Bacillales</taxon>
        <taxon>Alicyclobacillaceae</taxon>
        <taxon>Sulfoacidibacillus</taxon>
    </lineage>
</organism>
<keyword evidence="4" id="KW-0546">Nucleotide metabolism</keyword>
<dbReference type="AlphaFoldDB" id="A0A9X1V8L7"/>
<dbReference type="InterPro" id="IPR033704">
    <property type="entry name" value="dUTPase_trimeric"/>
</dbReference>
<dbReference type="GO" id="GO:0000287">
    <property type="term" value="F:magnesium ion binding"/>
    <property type="evidence" value="ECO:0007669"/>
    <property type="project" value="InterPro"/>
</dbReference>
<dbReference type="Gene3D" id="2.70.40.10">
    <property type="match status" value="1"/>
</dbReference>
<evidence type="ECO:0000259" key="6">
    <source>
        <dbReference type="Pfam" id="PF00692"/>
    </source>
</evidence>
<dbReference type="NCBIfam" id="TIGR00576">
    <property type="entry name" value="dut"/>
    <property type="match status" value="1"/>
</dbReference>
<proteinExistence type="inferred from homology"/>
<evidence type="ECO:0000256" key="2">
    <source>
        <dbReference type="ARBA" id="ARBA00012379"/>
    </source>
</evidence>
<dbReference type="GO" id="GO:0046081">
    <property type="term" value="P:dUTP catabolic process"/>
    <property type="evidence" value="ECO:0007669"/>
    <property type="project" value="InterPro"/>
</dbReference>
<dbReference type="InterPro" id="IPR036157">
    <property type="entry name" value="dUTPase-like_sf"/>
</dbReference>
<comment type="similarity">
    <text evidence="1">Belongs to the dUTPase family.</text>
</comment>
<dbReference type="PANTHER" id="PTHR11241:SF0">
    <property type="entry name" value="DEOXYURIDINE 5'-TRIPHOSPHATE NUCLEOTIDOHYDROLASE"/>
    <property type="match status" value="1"/>
</dbReference>
<dbReference type="InterPro" id="IPR008181">
    <property type="entry name" value="dUTPase"/>
</dbReference>
<dbReference type="CDD" id="cd07557">
    <property type="entry name" value="trimeric_dUTPase"/>
    <property type="match status" value="1"/>
</dbReference>
<name>A0A9X1V8L7_9BACL</name>
<dbReference type="RefSeq" id="WP_241714170.1">
    <property type="nucleotide sequence ID" value="NZ_JALBUF010000005.1"/>
</dbReference>
<evidence type="ECO:0000256" key="5">
    <source>
        <dbReference type="ARBA" id="ARBA00047686"/>
    </source>
</evidence>
<evidence type="ECO:0000313" key="7">
    <source>
        <dbReference type="EMBL" id="MCI0183636.1"/>
    </source>
</evidence>
<protein>
    <recommendedName>
        <fullName evidence="2">dUTP diphosphatase</fullName>
        <ecNumber evidence="2">3.6.1.23</ecNumber>
    </recommendedName>
</protein>
<comment type="catalytic activity">
    <reaction evidence="5">
        <text>dUTP + H2O = dUMP + diphosphate + H(+)</text>
        <dbReference type="Rhea" id="RHEA:10248"/>
        <dbReference type="ChEBI" id="CHEBI:15377"/>
        <dbReference type="ChEBI" id="CHEBI:15378"/>
        <dbReference type="ChEBI" id="CHEBI:33019"/>
        <dbReference type="ChEBI" id="CHEBI:61555"/>
        <dbReference type="ChEBI" id="CHEBI:246422"/>
        <dbReference type="EC" id="3.6.1.23"/>
    </reaction>
</comment>
<dbReference type="SUPFAM" id="SSF51283">
    <property type="entry name" value="dUTPase-like"/>
    <property type="match status" value="1"/>
</dbReference>
<dbReference type="PANTHER" id="PTHR11241">
    <property type="entry name" value="DEOXYURIDINE 5'-TRIPHOSPHATE NUCLEOTIDOHYDROLASE"/>
    <property type="match status" value="1"/>
</dbReference>
<comment type="caution">
    <text evidence="7">The sequence shown here is derived from an EMBL/GenBank/DDBJ whole genome shotgun (WGS) entry which is preliminary data.</text>
</comment>
<feature type="domain" description="dUTPase-like" evidence="6">
    <location>
        <begin position="15"/>
        <end position="148"/>
    </location>
</feature>
<sequence>MRGFEWVPDIDHTNLSLPFRQTKSAAGYDLLTIEDAVISPGKVMLIPTGVRVRLLPTECLLIYARSSLAVKYQLILANGVGVIDADYYNNDNNFGHIFIPLVNIGEVAVHVERGERIAQGIFTPFLLATDDGNGSYDQKTRSGGFGSTDRV</sequence>
<evidence type="ECO:0000256" key="1">
    <source>
        <dbReference type="ARBA" id="ARBA00006581"/>
    </source>
</evidence>
<dbReference type="EMBL" id="JALBUF010000005">
    <property type="protein sequence ID" value="MCI0183636.1"/>
    <property type="molecule type" value="Genomic_DNA"/>
</dbReference>
<dbReference type="InterPro" id="IPR029054">
    <property type="entry name" value="dUTPase-like"/>
</dbReference>
<evidence type="ECO:0000313" key="8">
    <source>
        <dbReference type="Proteomes" id="UP001139263"/>
    </source>
</evidence>
<dbReference type="GO" id="GO:0006226">
    <property type="term" value="P:dUMP biosynthetic process"/>
    <property type="evidence" value="ECO:0007669"/>
    <property type="project" value="InterPro"/>
</dbReference>
<keyword evidence="3 7" id="KW-0378">Hydrolase</keyword>
<reference evidence="7" key="1">
    <citation type="submission" date="2022-03" db="EMBL/GenBank/DDBJ databases">
        <title>Draft Genome Sequence of Firmicute Strain S0AB, a Heterotrophic Iron/Sulfur-Oxidizing Extreme Acidophile.</title>
        <authorList>
            <person name="Vergara E."/>
            <person name="Pakostova E."/>
            <person name="Johnson D.B."/>
            <person name="Holmes D.S."/>
        </authorList>
    </citation>
    <scope>NUCLEOTIDE SEQUENCE</scope>
    <source>
        <strain evidence="7">S0AB</strain>
    </source>
</reference>
<accession>A0A9X1V8L7</accession>
<dbReference type="Pfam" id="PF00692">
    <property type="entry name" value="dUTPase"/>
    <property type="match status" value="1"/>
</dbReference>
<keyword evidence="8" id="KW-1185">Reference proteome</keyword>
<evidence type="ECO:0000256" key="4">
    <source>
        <dbReference type="ARBA" id="ARBA00023080"/>
    </source>
</evidence>
<dbReference type="Proteomes" id="UP001139263">
    <property type="component" value="Unassembled WGS sequence"/>
</dbReference>
<gene>
    <name evidence="7" type="primary">dut</name>
    <name evidence="7" type="ORF">MM817_01919</name>
</gene>